<dbReference type="InterPro" id="IPR014729">
    <property type="entry name" value="Rossmann-like_a/b/a_fold"/>
</dbReference>
<keyword evidence="4" id="KW-0548">Nucleotidyltransferase</keyword>
<dbReference type="PANTHER" id="PTHR39321">
    <property type="entry name" value="NICOTINATE-NUCLEOTIDE ADENYLYLTRANSFERASE-RELATED"/>
    <property type="match status" value="1"/>
</dbReference>
<keyword evidence="6" id="KW-0067">ATP-binding</keyword>
<sequence length="252" mass="26941">MGDFAESTQPEGVRPMPVPMGTGEVVLFGGTFDPPTRAHIEVGVRARDTVAGPGGGAWLVFVPAARSPFKGASAASEADRVAMLELATQEVERAGVWTDEIDRTKAFACAKGSGAGGCTAGGPSYWVETVQRARGVLGESVRLWFVIGADQAGAFHKWRAAREIVACARPIVVLREPVGSIEELERMMRASGFWTETELTAWRGAVVDIPMQAGSATQVREALKASESAEVLEDLLDPRVLGYIREHGLYRG</sequence>
<evidence type="ECO:0000256" key="1">
    <source>
        <dbReference type="ARBA" id="ARBA00004790"/>
    </source>
</evidence>
<keyword evidence="3" id="KW-0808">Transferase</keyword>
<protein>
    <recommendedName>
        <fullName evidence="8">Cytidyltransferase-like domain-containing protein</fullName>
    </recommendedName>
</protein>
<proteinExistence type="inferred from homology"/>
<evidence type="ECO:0000256" key="6">
    <source>
        <dbReference type="ARBA" id="ARBA00022840"/>
    </source>
</evidence>
<evidence type="ECO:0000259" key="8">
    <source>
        <dbReference type="Pfam" id="PF01467"/>
    </source>
</evidence>
<dbReference type="HAMAP" id="MF_00244">
    <property type="entry name" value="NaMN_adenylyltr"/>
    <property type="match status" value="1"/>
</dbReference>
<name>A0A3B1DQN9_9ZZZZ</name>
<dbReference type="UniPathway" id="UPA00253"/>
<keyword evidence="2" id="KW-0662">Pyridine nucleotide biosynthesis</keyword>
<keyword evidence="5" id="KW-0547">Nucleotide-binding</keyword>
<dbReference type="GO" id="GO:0009435">
    <property type="term" value="P:NAD+ biosynthetic process"/>
    <property type="evidence" value="ECO:0007669"/>
    <property type="project" value="UniProtKB-UniPathway"/>
</dbReference>
<evidence type="ECO:0000256" key="3">
    <source>
        <dbReference type="ARBA" id="ARBA00022679"/>
    </source>
</evidence>
<dbReference type="EMBL" id="UOGK01000140">
    <property type="protein sequence ID" value="VAX38408.1"/>
    <property type="molecule type" value="Genomic_DNA"/>
</dbReference>
<dbReference type="GO" id="GO:0005524">
    <property type="term" value="F:ATP binding"/>
    <property type="evidence" value="ECO:0007669"/>
    <property type="project" value="UniProtKB-KW"/>
</dbReference>
<accession>A0A3B1DQN9</accession>
<dbReference type="CDD" id="cd02165">
    <property type="entry name" value="NMNAT"/>
    <property type="match status" value="1"/>
</dbReference>
<dbReference type="SUPFAM" id="SSF52374">
    <property type="entry name" value="Nucleotidylyl transferase"/>
    <property type="match status" value="1"/>
</dbReference>
<evidence type="ECO:0000256" key="4">
    <source>
        <dbReference type="ARBA" id="ARBA00022695"/>
    </source>
</evidence>
<dbReference type="PANTHER" id="PTHR39321:SF3">
    <property type="entry name" value="PHOSPHOPANTETHEINE ADENYLYLTRANSFERASE"/>
    <property type="match status" value="1"/>
</dbReference>
<keyword evidence="7" id="KW-0520">NAD</keyword>
<dbReference type="InterPro" id="IPR004821">
    <property type="entry name" value="Cyt_trans-like"/>
</dbReference>
<organism evidence="9">
    <name type="scientific">hydrothermal vent metagenome</name>
    <dbReference type="NCBI Taxonomy" id="652676"/>
    <lineage>
        <taxon>unclassified sequences</taxon>
        <taxon>metagenomes</taxon>
        <taxon>ecological metagenomes</taxon>
    </lineage>
</organism>
<comment type="pathway">
    <text evidence="1">Cofactor biosynthesis; NAD(+) biosynthesis.</text>
</comment>
<evidence type="ECO:0000256" key="2">
    <source>
        <dbReference type="ARBA" id="ARBA00022642"/>
    </source>
</evidence>
<evidence type="ECO:0000256" key="5">
    <source>
        <dbReference type="ARBA" id="ARBA00022741"/>
    </source>
</evidence>
<dbReference type="AlphaFoldDB" id="A0A3B1DQN9"/>
<dbReference type="Gene3D" id="3.40.50.620">
    <property type="entry name" value="HUPs"/>
    <property type="match status" value="1"/>
</dbReference>
<dbReference type="Pfam" id="PF01467">
    <property type="entry name" value="CTP_transf_like"/>
    <property type="match status" value="1"/>
</dbReference>
<gene>
    <name evidence="9" type="ORF">MNBD_PLANCTO03-1945</name>
</gene>
<feature type="domain" description="Cytidyltransferase-like" evidence="8">
    <location>
        <begin position="27"/>
        <end position="202"/>
    </location>
</feature>
<reference evidence="9" key="1">
    <citation type="submission" date="2018-06" db="EMBL/GenBank/DDBJ databases">
        <authorList>
            <person name="Zhirakovskaya E."/>
        </authorList>
    </citation>
    <scope>NUCLEOTIDE SEQUENCE</scope>
</reference>
<dbReference type="GO" id="GO:0070566">
    <property type="term" value="F:adenylyltransferase activity"/>
    <property type="evidence" value="ECO:0007669"/>
    <property type="project" value="UniProtKB-ARBA"/>
</dbReference>
<evidence type="ECO:0000313" key="9">
    <source>
        <dbReference type="EMBL" id="VAX38408.1"/>
    </source>
</evidence>
<dbReference type="InterPro" id="IPR005248">
    <property type="entry name" value="NadD/NMNAT"/>
</dbReference>
<evidence type="ECO:0000256" key="7">
    <source>
        <dbReference type="ARBA" id="ARBA00023027"/>
    </source>
</evidence>